<feature type="region of interest" description="Disordered" evidence="1">
    <location>
        <begin position="105"/>
        <end position="134"/>
    </location>
</feature>
<evidence type="ECO:0000256" key="1">
    <source>
        <dbReference type="SAM" id="MobiDB-lite"/>
    </source>
</evidence>
<feature type="compositionally biased region" description="Basic and acidic residues" evidence="1">
    <location>
        <begin position="260"/>
        <end position="273"/>
    </location>
</feature>
<dbReference type="Proteomes" id="UP000796880">
    <property type="component" value="Unassembled WGS sequence"/>
</dbReference>
<sequence>MEEEENMLPPFWLQTNDTLQRVENRRRRPFLRRSSSLFFNSGALILFLLVIALVFILIVIPSILSFTSHVFRPQSVKKSWDSLNLVLVLFAIVCGFLSRNSSENTGPYEDHQNVSNGSVLEARKSNPSTPRQWYDQYSDRTSYNRLRSSSSYPDLRQESSWVSRDDRWRSYDDTHVTSYRPVSSSLDLLHHRQAWQQEPEPGLDRDAFVVRTEESSPLPAPPSESSPPEPPPPSSPPRSTTPPEGVKRKAKRTHQALEVQNERTTESSERSDYEAVENYHPTPSTTPPPSPPSLPPPPLSAYQEIEQKSGKSEKKRMVVSKEFLLTSLRRKKKKQRQKSVENFEAILSNFSSSSSLPSQPPPSHAPPPPPPPPPPSVFHNLFSSKKGKTKKVQYPISQPQPPNPPPPPPPPRRPTSTVINSSKTKASRSITAHQLPSPATDDNVNRGNESPLIPIPPPPPPPPFKMPEWKFVRHGDFVRIKSDNSSRSGSPDLDESEDSGSKETSPMARSGDVTGMEGGESPAHMFCSSPDVNTKADTFIARFRAGLRLEKVNSAKERKSTLGPQPNPALDQYEE</sequence>
<accession>A0A8K0HDG2</accession>
<comment type="caution">
    <text evidence="3">The sequence shown here is derived from an EMBL/GenBank/DDBJ whole genome shotgun (WGS) entry which is preliminary data.</text>
</comment>
<feature type="region of interest" description="Disordered" evidence="1">
    <location>
        <begin position="550"/>
        <end position="575"/>
    </location>
</feature>
<dbReference type="AlphaFoldDB" id="A0A8K0HDG2"/>
<feature type="compositionally biased region" description="Basic and acidic residues" evidence="1">
    <location>
        <begin position="467"/>
        <end position="484"/>
    </location>
</feature>
<dbReference type="InterPro" id="IPR008480">
    <property type="entry name" value="DUF761_pln"/>
</dbReference>
<feature type="region of interest" description="Disordered" evidence="1">
    <location>
        <begin position="213"/>
        <end position="529"/>
    </location>
</feature>
<dbReference type="PANTHER" id="PTHR33098:SF36">
    <property type="entry name" value="HYDROXYPROLINE-RICH GLYCOPROTEIN FAMILY PROTEIN"/>
    <property type="match status" value="1"/>
</dbReference>
<organism evidence="3 4">
    <name type="scientific">Rhamnella rubrinervis</name>
    <dbReference type="NCBI Taxonomy" id="2594499"/>
    <lineage>
        <taxon>Eukaryota</taxon>
        <taxon>Viridiplantae</taxon>
        <taxon>Streptophyta</taxon>
        <taxon>Embryophyta</taxon>
        <taxon>Tracheophyta</taxon>
        <taxon>Spermatophyta</taxon>
        <taxon>Magnoliopsida</taxon>
        <taxon>eudicotyledons</taxon>
        <taxon>Gunneridae</taxon>
        <taxon>Pentapetalae</taxon>
        <taxon>rosids</taxon>
        <taxon>fabids</taxon>
        <taxon>Rosales</taxon>
        <taxon>Rhamnaceae</taxon>
        <taxon>rhamnoid group</taxon>
        <taxon>Rhamneae</taxon>
        <taxon>Rhamnella</taxon>
    </lineage>
</organism>
<dbReference type="PRINTS" id="PR01217">
    <property type="entry name" value="PRICHEXTENSN"/>
</dbReference>
<feature type="compositionally biased region" description="Polar residues" evidence="1">
    <location>
        <begin position="415"/>
        <end position="434"/>
    </location>
</feature>
<feature type="compositionally biased region" description="Pro residues" evidence="1">
    <location>
        <begin position="218"/>
        <end position="240"/>
    </location>
</feature>
<feature type="compositionally biased region" description="Basic residues" evidence="1">
    <location>
        <begin position="328"/>
        <end position="337"/>
    </location>
</feature>
<feature type="compositionally biased region" description="Basic and acidic residues" evidence="1">
    <location>
        <begin position="305"/>
        <end position="316"/>
    </location>
</feature>
<keyword evidence="2" id="KW-0472">Membrane</keyword>
<evidence type="ECO:0000313" key="4">
    <source>
        <dbReference type="Proteomes" id="UP000796880"/>
    </source>
</evidence>
<feature type="compositionally biased region" description="Pro residues" evidence="1">
    <location>
        <begin position="284"/>
        <end position="299"/>
    </location>
</feature>
<gene>
    <name evidence="3" type="ORF">FNV43_RR06656</name>
</gene>
<keyword evidence="2" id="KW-0812">Transmembrane</keyword>
<feature type="compositionally biased region" description="Pro residues" evidence="1">
    <location>
        <begin position="453"/>
        <end position="465"/>
    </location>
</feature>
<reference evidence="3" key="1">
    <citation type="submission" date="2020-03" db="EMBL/GenBank/DDBJ databases">
        <title>A high-quality chromosome-level genome assembly of a woody plant with both climbing and erect habits, Rhamnella rubrinervis.</title>
        <authorList>
            <person name="Lu Z."/>
            <person name="Yang Y."/>
            <person name="Zhu X."/>
            <person name="Sun Y."/>
        </authorList>
    </citation>
    <scope>NUCLEOTIDE SEQUENCE</scope>
    <source>
        <strain evidence="3">BYM</strain>
        <tissue evidence="3">Leaf</tissue>
    </source>
</reference>
<feature type="compositionally biased region" description="Pro residues" evidence="1">
    <location>
        <begin position="398"/>
        <end position="413"/>
    </location>
</feature>
<dbReference type="PANTHER" id="PTHR33098">
    <property type="entry name" value="COTTON FIBER (DUF761)"/>
    <property type="match status" value="1"/>
</dbReference>
<name>A0A8K0HDG2_9ROSA</name>
<evidence type="ECO:0000256" key="2">
    <source>
        <dbReference type="SAM" id="Phobius"/>
    </source>
</evidence>
<keyword evidence="4" id="KW-1185">Reference proteome</keyword>
<feature type="compositionally biased region" description="Pro residues" evidence="1">
    <location>
        <begin position="358"/>
        <end position="376"/>
    </location>
</feature>
<evidence type="ECO:0000313" key="3">
    <source>
        <dbReference type="EMBL" id="KAF3450567.1"/>
    </source>
</evidence>
<keyword evidence="2" id="KW-1133">Transmembrane helix</keyword>
<feature type="compositionally biased region" description="Basic and acidic residues" evidence="1">
    <location>
        <begin position="550"/>
        <end position="560"/>
    </location>
</feature>
<dbReference type="Pfam" id="PF05553">
    <property type="entry name" value="DUF761"/>
    <property type="match status" value="1"/>
</dbReference>
<dbReference type="EMBL" id="VOIH02000003">
    <property type="protein sequence ID" value="KAF3450567.1"/>
    <property type="molecule type" value="Genomic_DNA"/>
</dbReference>
<feature type="transmembrane region" description="Helical" evidence="2">
    <location>
        <begin position="37"/>
        <end position="60"/>
    </location>
</feature>
<protein>
    <submittedName>
        <fullName evidence="3">Uncharacterized protein</fullName>
    </submittedName>
</protein>
<proteinExistence type="predicted"/>
<dbReference type="OrthoDB" id="787201at2759"/>